<reference evidence="2 3" key="1">
    <citation type="journal article" date="2011" name="Appl. Environ. Microbiol.">
        <title>Genomic and functional analyses of Rhodococcus equi phages ReqiPepy6, ReqiPoco6, ReqiPine5, and ReqiDocB7.</title>
        <authorList>
            <person name="Summer E.J."/>
            <person name="Liu M."/>
            <person name="Gill J.J."/>
            <person name="Grant M."/>
            <person name="Chan-Cortes T.N."/>
            <person name="Ferguson L."/>
            <person name="Janes C."/>
            <person name="Lange K."/>
            <person name="Bertoli M."/>
            <person name="Moore C."/>
            <person name="Orchard R.C."/>
            <person name="Cohen N."/>
            <person name="Young R."/>
        </authorList>
    </citation>
    <scope>NUCLEOTIDE SEQUENCE [LARGE SCALE GENOMIC DNA]</scope>
</reference>
<dbReference type="GeneID" id="18565581"/>
<gene>
    <name evidence="2" type="ORF">Pepy6gene004</name>
</gene>
<dbReference type="KEGG" id="vg:18565581"/>
<sequence length="292" mass="31238">MPTIKNRRAPKSQWSAANPVLAAGEIGYEIDTNKLKVGDGVKTWEQLTYFVDENALKNNFTPALAPGWSQRWFGGAIRNLGSAGGYWQPIDDGAHWPFGMPSVVTTTVGIEVNYDFEAAGIGTVIVSPDETLSTQGWSAGASVEKNKATLKIGRNKTIADRLTWNGTSWVSLYGVASVSWDTSGGGQMIVSHEKMLGQSYSVSAAGGVVDAVLSTSGPNDPGTKTHIQLFDKTTNAQITTNAAVPNNTRVYISRTDAFANGSINPQSAPDQTELPNSNLWIFGVHHTAPRPN</sequence>
<organism evidence="2 3">
    <name type="scientific">Rhodococcus phage ReqiPepy6</name>
    <dbReference type="NCBI Taxonomy" id="691965"/>
    <lineage>
        <taxon>Viruses</taxon>
        <taxon>Duplodnaviria</taxon>
        <taxon>Heunggongvirae</taxon>
        <taxon>Uroviricota</taxon>
        <taxon>Caudoviricetes</taxon>
        <taxon>Pepyhexavirus</taxon>
        <taxon>Pepyhexavirus pepy6</taxon>
    </lineage>
</organism>
<name>D4P7B5_9CAUD</name>
<dbReference type="RefSeq" id="YP_009017618.1">
    <property type="nucleotide sequence ID" value="NC_023735.1"/>
</dbReference>
<dbReference type="OrthoDB" id="10953at10239"/>
<protein>
    <submittedName>
        <fullName evidence="2">Tail fiber protein</fullName>
    </submittedName>
</protein>
<evidence type="ECO:0000259" key="1">
    <source>
        <dbReference type="Pfam" id="PF18454"/>
    </source>
</evidence>
<proteinExistence type="predicted"/>
<keyword evidence="3" id="KW-1185">Reference proteome</keyword>
<evidence type="ECO:0000313" key="2">
    <source>
        <dbReference type="EMBL" id="ADD80895.1"/>
    </source>
</evidence>
<dbReference type="Pfam" id="PF18454">
    <property type="entry name" value="Mtd_N"/>
    <property type="match status" value="1"/>
</dbReference>
<dbReference type="Proteomes" id="UP000002347">
    <property type="component" value="Segment"/>
</dbReference>
<dbReference type="InterPro" id="IPR041352">
    <property type="entry name" value="Mtd_N"/>
</dbReference>
<feature type="domain" description="Major tropism determinant N-terminal" evidence="1">
    <location>
        <begin position="4"/>
        <end position="41"/>
    </location>
</feature>
<dbReference type="SUPFAM" id="SSF69349">
    <property type="entry name" value="Phage fibre proteins"/>
    <property type="match status" value="1"/>
</dbReference>
<evidence type="ECO:0000313" key="3">
    <source>
        <dbReference type="Proteomes" id="UP000002347"/>
    </source>
</evidence>
<accession>D4P7B5</accession>
<dbReference type="EMBL" id="GU580941">
    <property type="protein sequence ID" value="ADD80895.1"/>
    <property type="molecule type" value="Genomic_DNA"/>
</dbReference>